<dbReference type="FunFam" id="3.80.30.20:FF:000001">
    <property type="entry name" value="tRNA-2-methylthio-N(6)-dimethylallyladenosine synthase 2"/>
    <property type="match status" value="1"/>
</dbReference>
<keyword evidence="9" id="KW-0479">Metal-binding</keyword>
<evidence type="ECO:0000256" key="9">
    <source>
        <dbReference type="ARBA" id="ARBA00022723"/>
    </source>
</evidence>
<keyword evidence="10" id="KW-0408">Iron</keyword>
<dbReference type="SFLD" id="SFLDS00029">
    <property type="entry name" value="Radical_SAM"/>
    <property type="match status" value="1"/>
</dbReference>
<keyword evidence="6" id="KW-0808">Transferase</keyword>
<feature type="domain" description="Radical SAM core" evidence="18">
    <location>
        <begin position="138"/>
        <end position="367"/>
    </location>
</feature>
<comment type="similarity">
    <text evidence="14">Belongs to the methylthiotransferase family. MtaB subfamily.</text>
</comment>
<evidence type="ECO:0000256" key="12">
    <source>
        <dbReference type="ARBA" id="ARBA00031213"/>
    </source>
</evidence>
<accession>A0A9D1KR21</accession>
<evidence type="ECO:0000259" key="18">
    <source>
        <dbReference type="PROSITE" id="PS51918"/>
    </source>
</evidence>
<evidence type="ECO:0000256" key="6">
    <source>
        <dbReference type="ARBA" id="ARBA00022679"/>
    </source>
</evidence>
<dbReference type="PANTHER" id="PTHR11918">
    <property type="entry name" value="RADICAL SAM PROTEINS"/>
    <property type="match status" value="1"/>
</dbReference>
<name>A0A9D1KR21_9FIRM</name>
<evidence type="ECO:0000256" key="14">
    <source>
        <dbReference type="ARBA" id="ARBA00061574"/>
    </source>
</evidence>
<dbReference type="InterPro" id="IPR007197">
    <property type="entry name" value="rSAM"/>
</dbReference>
<evidence type="ECO:0000259" key="16">
    <source>
        <dbReference type="PROSITE" id="PS50926"/>
    </source>
</evidence>
<dbReference type="InterPro" id="IPR006638">
    <property type="entry name" value="Elp3/MiaA/NifB-like_rSAM"/>
</dbReference>
<dbReference type="InterPro" id="IPR020612">
    <property type="entry name" value="Methylthiotransferase_CS"/>
</dbReference>
<dbReference type="Proteomes" id="UP000824165">
    <property type="component" value="Unassembled WGS sequence"/>
</dbReference>
<dbReference type="InterPro" id="IPR058240">
    <property type="entry name" value="rSAM_sf"/>
</dbReference>
<dbReference type="SFLD" id="SFLDF00295">
    <property type="entry name" value="threonylcarbamoyladenosine_tRN"/>
    <property type="match status" value="1"/>
</dbReference>
<dbReference type="GO" id="GO:0046872">
    <property type="term" value="F:metal ion binding"/>
    <property type="evidence" value="ECO:0007669"/>
    <property type="project" value="UniProtKB-KW"/>
</dbReference>
<dbReference type="PROSITE" id="PS50926">
    <property type="entry name" value="TRAM"/>
    <property type="match status" value="1"/>
</dbReference>
<keyword evidence="5" id="KW-0963">Cytoplasm</keyword>
<evidence type="ECO:0000256" key="5">
    <source>
        <dbReference type="ARBA" id="ARBA00022490"/>
    </source>
</evidence>
<evidence type="ECO:0000256" key="1">
    <source>
        <dbReference type="ARBA" id="ARBA00001966"/>
    </source>
</evidence>
<evidence type="ECO:0000256" key="13">
    <source>
        <dbReference type="ARBA" id="ARBA00051661"/>
    </source>
</evidence>
<dbReference type="InterPro" id="IPR006467">
    <property type="entry name" value="MiaB-like_bact"/>
</dbReference>
<dbReference type="InterPro" id="IPR002792">
    <property type="entry name" value="TRAM_dom"/>
</dbReference>
<dbReference type="EMBL" id="DVLU01000040">
    <property type="protein sequence ID" value="HIT85157.1"/>
    <property type="molecule type" value="Genomic_DNA"/>
</dbReference>
<comment type="catalytic activity">
    <reaction evidence="13">
        <text>N(6)-L-threonylcarbamoyladenosine(37) in tRNA + (sulfur carrier)-SH + AH2 + 2 S-adenosyl-L-methionine = 2-methylsulfanyl-N(6)-L-threonylcarbamoyladenosine(37) in tRNA + (sulfur carrier)-H + 5'-deoxyadenosine + L-methionine + A + S-adenosyl-L-homocysteine + 2 H(+)</text>
        <dbReference type="Rhea" id="RHEA:37075"/>
        <dbReference type="Rhea" id="RHEA-COMP:10163"/>
        <dbReference type="Rhea" id="RHEA-COMP:11092"/>
        <dbReference type="Rhea" id="RHEA-COMP:14737"/>
        <dbReference type="Rhea" id="RHEA-COMP:14739"/>
        <dbReference type="ChEBI" id="CHEBI:13193"/>
        <dbReference type="ChEBI" id="CHEBI:15378"/>
        <dbReference type="ChEBI" id="CHEBI:17319"/>
        <dbReference type="ChEBI" id="CHEBI:17499"/>
        <dbReference type="ChEBI" id="CHEBI:29917"/>
        <dbReference type="ChEBI" id="CHEBI:57844"/>
        <dbReference type="ChEBI" id="CHEBI:57856"/>
        <dbReference type="ChEBI" id="CHEBI:59789"/>
        <dbReference type="ChEBI" id="CHEBI:64428"/>
        <dbReference type="ChEBI" id="CHEBI:74418"/>
        <dbReference type="ChEBI" id="CHEBI:74420"/>
        <dbReference type="EC" id="2.8.4.5"/>
    </reaction>
</comment>
<dbReference type="InterPro" id="IPR038135">
    <property type="entry name" value="Methylthiotransferase_N_sf"/>
</dbReference>
<dbReference type="AlphaFoldDB" id="A0A9D1KR21"/>
<evidence type="ECO:0000259" key="17">
    <source>
        <dbReference type="PROSITE" id="PS51449"/>
    </source>
</evidence>
<dbReference type="PROSITE" id="PS51918">
    <property type="entry name" value="RADICAL_SAM"/>
    <property type="match status" value="1"/>
</dbReference>
<proteinExistence type="inferred from homology"/>
<dbReference type="Pfam" id="PF00919">
    <property type="entry name" value="UPF0004"/>
    <property type="match status" value="1"/>
</dbReference>
<dbReference type="Gene3D" id="3.40.50.12160">
    <property type="entry name" value="Methylthiotransferase, N-terminal domain"/>
    <property type="match status" value="1"/>
</dbReference>
<dbReference type="Gene3D" id="3.80.30.20">
    <property type="entry name" value="tm_1862 like domain"/>
    <property type="match status" value="1"/>
</dbReference>
<dbReference type="InterPro" id="IPR034557">
    <property type="entry name" value="ThrcA_tRNA_MEthiotransferase"/>
</dbReference>
<keyword evidence="11" id="KW-0411">Iron-sulfur</keyword>
<gene>
    <name evidence="19" type="primary">mtaB</name>
    <name evidence="19" type="ORF">IAA60_04525</name>
</gene>
<evidence type="ECO:0000256" key="4">
    <source>
        <dbReference type="ARBA" id="ARBA00022485"/>
    </source>
</evidence>
<dbReference type="GO" id="GO:0051539">
    <property type="term" value="F:4 iron, 4 sulfur cluster binding"/>
    <property type="evidence" value="ECO:0007669"/>
    <property type="project" value="UniProtKB-KW"/>
</dbReference>
<feature type="domain" description="TRAM" evidence="16">
    <location>
        <begin position="370"/>
        <end position="431"/>
    </location>
</feature>
<dbReference type="PANTHER" id="PTHR11918:SF45">
    <property type="entry name" value="THREONYLCARBAMOYLADENOSINE TRNA METHYLTHIOTRANSFERASE"/>
    <property type="match status" value="1"/>
</dbReference>
<keyword evidence="8" id="KW-0819">tRNA processing</keyword>
<dbReference type="SFLD" id="SFLDG01082">
    <property type="entry name" value="B12-binding_domain_containing"/>
    <property type="match status" value="1"/>
</dbReference>
<organism evidence="19 20">
    <name type="scientific">Candidatus Ornithomonoglobus intestinigallinarum</name>
    <dbReference type="NCBI Taxonomy" id="2840894"/>
    <lineage>
        <taxon>Bacteria</taxon>
        <taxon>Bacillati</taxon>
        <taxon>Bacillota</taxon>
        <taxon>Clostridia</taxon>
        <taxon>Candidatus Ornithomonoglobus</taxon>
    </lineage>
</organism>
<evidence type="ECO:0000313" key="20">
    <source>
        <dbReference type="Proteomes" id="UP000824165"/>
    </source>
</evidence>
<keyword evidence="7" id="KW-0949">S-adenosyl-L-methionine</keyword>
<comment type="caution">
    <text evidence="19">The sequence shown here is derived from an EMBL/GenBank/DDBJ whole genome shotgun (WGS) entry which is preliminary data.</text>
</comment>
<evidence type="ECO:0000256" key="3">
    <source>
        <dbReference type="ARBA" id="ARBA00013273"/>
    </source>
</evidence>
<dbReference type="GO" id="GO:0035598">
    <property type="term" value="F:tRNA (N(6)-L-threonylcarbamoyladenosine(37)-C(2))-methylthiotransferase activity"/>
    <property type="evidence" value="ECO:0007669"/>
    <property type="project" value="UniProtKB-EC"/>
</dbReference>
<dbReference type="InterPro" id="IPR023404">
    <property type="entry name" value="rSAM_horseshoe"/>
</dbReference>
<protein>
    <recommendedName>
        <fullName evidence="15">Threonylcarbamoyladenosine tRNA methylthiotransferase MtaB</fullName>
        <ecNumber evidence="3">2.8.4.5</ecNumber>
    </recommendedName>
    <alternativeName>
        <fullName evidence="12">tRNA-t(6)A37 methylthiotransferase</fullName>
    </alternativeName>
</protein>
<dbReference type="Pfam" id="PF04055">
    <property type="entry name" value="Radical_SAM"/>
    <property type="match status" value="1"/>
</dbReference>
<dbReference type="SMART" id="SM00729">
    <property type="entry name" value="Elp3"/>
    <property type="match status" value="1"/>
</dbReference>
<dbReference type="CDD" id="cd01335">
    <property type="entry name" value="Radical_SAM"/>
    <property type="match status" value="1"/>
</dbReference>
<evidence type="ECO:0000256" key="2">
    <source>
        <dbReference type="ARBA" id="ARBA00002399"/>
    </source>
</evidence>
<evidence type="ECO:0000256" key="8">
    <source>
        <dbReference type="ARBA" id="ARBA00022694"/>
    </source>
</evidence>
<evidence type="ECO:0000256" key="10">
    <source>
        <dbReference type="ARBA" id="ARBA00023004"/>
    </source>
</evidence>
<comment type="cofactor">
    <cofactor evidence="1">
        <name>[4Fe-4S] cluster</name>
        <dbReference type="ChEBI" id="CHEBI:49883"/>
    </cofactor>
</comment>
<dbReference type="PROSITE" id="PS01278">
    <property type="entry name" value="MTTASE_RADICAL"/>
    <property type="match status" value="1"/>
</dbReference>
<feature type="domain" description="MTTase N-terminal" evidence="17">
    <location>
        <begin position="2"/>
        <end position="114"/>
    </location>
</feature>
<dbReference type="InterPro" id="IPR005839">
    <property type="entry name" value="Methylthiotransferase"/>
</dbReference>
<evidence type="ECO:0000313" key="19">
    <source>
        <dbReference type="EMBL" id="HIT85157.1"/>
    </source>
</evidence>
<reference evidence="19" key="1">
    <citation type="submission" date="2020-10" db="EMBL/GenBank/DDBJ databases">
        <authorList>
            <person name="Gilroy R."/>
        </authorList>
    </citation>
    <scope>NUCLEOTIDE SEQUENCE</scope>
    <source>
        <strain evidence="19">CHK181-108</strain>
    </source>
</reference>
<evidence type="ECO:0000256" key="7">
    <source>
        <dbReference type="ARBA" id="ARBA00022691"/>
    </source>
</evidence>
<dbReference type="PROSITE" id="PS51449">
    <property type="entry name" value="MTTASE_N"/>
    <property type="match status" value="1"/>
</dbReference>
<evidence type="ECO:0000256" key="11">
    <source>
        <dbReference type="ARBA" id="ARBA00023014"/>
    </source>
</evidence>
<dbReference type="SUPFAM" id="SSF102114">
    <property type="entry name" value="Radical SAM enzymes"/>
    <property type="match status" value="1"/>
</dbReference>
<dbReference type="NCBIfam" id="TIGR00089">
    <property type="entry name" value="MiaB/RimO family radical SAM methylthiotransferase"/>
    <property type="match status" value="1"/>
</dbReference>
<dbReference type="InterPro" id="IPR013848">
    <property type="entry name" value="Methylthiotransferase_N"/>
</dbReference>
<keyword evidence="4" id="KW-0004">4Fe-4S</keyword>
<dbReference type="SFLD" id="SFLDG01061">
    <property type="entry name" value="methylthiotransferase"/>
    <property type="match status" value="1"/>
</dbReference>
<reference evidence="19" key="2">
    <citation type="journal article" date="2021" name="PeerJ">
        <title>Extensive microbial diversity within the chicken gut microbiome revealed by metagenomics and culture.</title>
        <authorList>
            <person name="Gilroy R."/>
            <person name="Ravi A."/>
            <person name="Getino M."/>
            <person name="Pursley I."/>
            <person name="Horton D.L."/>
            <person name="Alikhan N.F."/>
            <person name="Baker D."/>
            <person name="Gharbi K."/>
            <person name="Hall N."/>
            <person name="Watson M."/>
            <person name="Adriaenssens E.M."/>
            <person name="Foster-Nyarko E."/>
            <person name="Jarju S."/>
            <person name="Secka A."/>
            <person name="Antonio M."/>
            <person name="Oren A."/>
            <person name="Chaudhuri R.R."/>
            <person name="La Ragione R."/>
            <person name="Hildebrand F."/>
            <person name="Pallen M.J."/>
        </authorList>
    </citation>
    <scope>NUCLEOTIDE SEQUENCE</scope>
    <source>
        <strain evidence="19">CHK181-108</strain>
    </source>
</reference>
<evidence type="ECO:0000256" key="15">
    <source>
        <dbReference type="ARBA" id="ARBA00069898"/>
    </source>
</evidence>
<dbReference type="EC" id="2.8.4.5" evidence="3"/>
<comment type="function">
    <text evidence="2">Catalyzes the methylthiolation of N6-threonylcarbamoyladenosine (t(6)A), leading to the formation of 2-methylthio-N6-threonylcarbamoyladenosine (ms(2)t(6)A) at position 37 in tRNAs that read codons beginning with adenine.</text>
</comment>
<sequence length="431" mass="48281">MKKAAFCTLGCKVNQYETEAITELFASSGYETVPFDEKADVYVINTCSVTNIGDRKSRQMIRRARKHNSGAVVIVTGCYAQTAAEEVLAIDGVNLVLGTKGRTEIVKLAEGLDSSSKLNLVGDIMHNHDFEELRITKYEDRTRAFIKIQEGCSQFCSYCIIPYARGPIRSRPEDEVLAEMRELAENGFAEIILTGIHVASYGLDLKNTSLEQLLVKADKTDGIRRLRLSSIEPMTLNSSFIEKIKASKKLCPHFHISLQSGCTETLKRMNRKYTAEQYMEIARGLREAFPDCALTTDIMVGFPGETDEEFEKTLEFVRAVEFAGAHVFQYSRRRGTPAAEMPGQIPPEIKERRSKIIIAETEKSRDKFLGAHIGRTMEVLFEQRVRGGLFEGKTANYITVHAPSDENLSGKFRNVKLLEAKNGVIIGKIID</sequence>
<dbReference type="NCBIfam" id="TIGR01579">
    <property type="entry name" value="MiaB-like-C"/>
    <property type="match status" value="1"/>
</dbReference>
<dbReference type="FunFam" id="3.40.50.12160:FF:000004">
    <property type="entry name" value="Threonylcarbamoyladenosine tRNA methylthiotransferase MtaB"/>
    <property type="match status" value="1"/>
</dbReference>